<evidence type="ECO:0000313" key="1">
    <source>
        <dbReference type="Ensembl" id="ENSCPGP00000009931.1"/>
    </source>
</evidence>
<dbReference type="Ensembl" id="ENSCPGT00000010898.1">
    <property type="protein sequence ID" value="ENSCPGP00000009931.1"/>
    <property type="gene ID" value="ENSCPGG00000007078.1"/>
</dbReference>
<accession>A0A8C3JLR7</accession>
<protein>
    <recommendedName>
        <fullName evidence="3">Integrase zinc-binding domain-containing protein</fullName>
    </recommendedName>
</protein>
<dbReference type="AlphaFoldDB" id="A0A8C3JLR7"/>
<evidence type="ECO:0008006" key="3">
    <source>
        <dbReference type="Google" id="ProtNLM"/>
    </source>
</evidence>
<keyword evidence="2" id="KW-1185">Reference proteome</keyword>
<organism evidence="1 2">
    <name type="scientific">Calidris pygmaea</name>
    <name type="common">Spoon-billed sandpiper</name>
    <dbReference type="NCBI Taxonomy" id="425635"/>
    <lineage>
        <taxon>Eukaryota</taxon>
        <taxon>Metazoa</taxon>
        <taxon>Chordata</taxon>
        <taxon>Craniata</taxon>
        <taxon>Vertebrata</taxon>
        <taxon>Euteleostomi</taxon>
        <taxon>Archelosauria</taxon>
        <taxon>Archosauria</taxon>
        <taxon>Dinosauria</taxon>
        <taxon>Saurischia</taxon>
        <taxon>Theropoda</taxon>
        <taxon>Coelurosauria</taxon>
        <taxon>Aves</taxon>
        <taxon>Neognathae</taxon>
        <taxon>Neoaves</taxon>
        <taxon>Charadriiformes</taxon>
        <taxon>Scolopacidae</taxon>
        <taxon>Calidris</taxon>
    </lineage>
</organism>
<reference evidence="1" key="2">
    <citation type="submission" date="2025-09" db="UniProtKB">
        <authorList>
            <consortium name="Ensembl"/>
        </authorList>
    </citation>
    <scope>IDENTIFICATION</scope>
</reference>
<evidence type="ECO:0000313" key="2">
    <source>
        <dbReference type="Proteomes" id="UP000694419"/>
    </source>
</evidence>
<proteinExistence type="predicted"/>
<dbReference type="Proteomes" id="UP000694419">
    <property type="component" value="Unplaced"/>
</dbReference>
<name>A0A8C3JLR7_9CHAR</name>
<sequence length="98" mass="11700">MTCSLVAKQKPFLVAWQWEHLQEWLHVKHGHSGRKDMYKEAISRGWAVTRELHNTVVSTCRQCQTHLEKHNPLKDQPLHLRTNKGLWQMWQIDYIGPF</sequence>
<reference evidence="1" key="1">
    <citation type="submission" date="2025-08" db="UniProtKB">
        <authorList>
            <consortium name="Ensembl"/>
        </authorList>
    </citation>
    <scope>IDENTIFICATION</scope>
</reference>